<keyword evidence="7 9" id="KW-0807">Transducer</keyword>
<dbReference type="PATRIC" id="fig|768706.3.peg.4050"/>
<dbReference type="CDD" id="cd11386">
    <property type="entry name" value="MCP_signal"/>
    <property type="match status" value="1"/>
</dbReference>
<dbReference type="Proteomes" id="UP000006346">
    <property type="component" value="Chromosome"/>
</dbReference>
<dbReference type="Pfam" id="PF00672">
    <property type="entry name" value="HAMP"/>
    <property type="match status" value="1"/>
</dbReference>
<dbReference type="PROSITE" id="PS50885">
    <property type="entry name" value="HAMP"/>
    <property type="match status" value="1"/>
</dbReference>
<evidence type="ECO:0000256" key="5">
    <source>
        <dbReference type="ARBA" id="ARBA00022989"/>
    </source>
</evidence>
<dbReference type="EMBL" id="CP003108">
    <property type="protein sequence ID" value="AET69445.1"/>
    <property type="molecule type" value="Genomic_DNA"/>
</dbReference>
<dbReference type="OrthoDB" id="2078696at2"/>
<dbReference type="SUPFAM" id="SSF58104">
    <property type="entry name" value="Methyl-accepting chemotaxis protein (MCP) signaling domain"/>
    <property type="match status" value="1"/>
</dbReference>
<reference evidence="13 14" key="2">
    <citation type="journal article" date="2012" name="J. Bacteriol.">
        <title>Complete genome sequences of Desulfosporosinus orientis DSM765T, Desulfosporosinus youngiae DSM17734T, Desulfosporosinus meridiei DSM13257T, and Desulfosporosinus acidiphilus DSM22704T.</title>
        <authorList>
            <person name="Pester M."/>
            <person name="Brambilla E."/>
            <person name="Alazard D."/>
            <person name="Rattei T."/>
            <person name="Weinmaier T."/>
            <person name="Han J."/>
            <person name="Lucas S."/>
            <person name="Lapidus A."/>
            <person name="Cheng J.F."/>
            <person name="Goodwin L."/>
            <person name="Pitluck S."/>
            <person name="Peters L."/>
            <person name="Ovchinnikova G."/>
            <person name="Teshima H."/>
            <person name="Detter J.C."/>
            <person name="Han C.S."/>
            <person name="Tapia R."/>
            <person name="Land M.L."/>
            <person name="Hauser L."/>
            <person name="Kyrpides N.C."/>
            <person name="Ivanova N.N."/>
            <person name="Pagani I."/>
            <person name="Huntmann M."/>
            <person name="Wei C.L."/>
            <person name="Davenport K.W."/>
            <person name="Daligault H."/>
            <person name="Chain P.S."/>
            <person name="Chen A."/>
            <person name="Mavromatis K."/>
            <person name="Markowitz V."/>
            <person name="Szeto E."/>
            <person name="Mikhailova N."/>
            <person name="Pati A."/>
            <person name="Wagner M."/>
            <person name="Woyke T."/>
            <person name="Ollivier B."/>
            <person name="Klenk H.P."/>
            <person name="Spring S."/>
            <person name="Loy A."/>
        </authorList>
    </citation>
    <scope>NUCLEOTIDE SEQUENCE [LARGE SCALE GENOMIC DNA]</scope>
    <source>
        <strain evidence="14">ATCC 19365 / DSM 765 / NCIMB 8382 / VKM B-1628</strain>
    </source>
</reference>
<evidence type="ECO:0000256" key="3">
    <source>
        <dbReference type="ARBA" id="ARBA00022500"/>
    </source>
</evidence>
<reference evidence="14" key="1">
    <citation type="submission" date="2011-11" db="EMBL/GenBank/DDBJ databases">
        <title>Complete sequence of Desulfosporosinus orientis DSM 765.</title>
        <authorList>
            <person name="Lucas S."/>
            <person name="Han J."/>
            <person name="Lapidus A."/>
            <person name="Cheng J.-F."/>
            <person name="Goodwin L."/>
            <person name="Pitluck S."/>
            <person name="Peters L."/>
            <person name="Ovchinnikova G."/>
            <person name="Teshima H."/>
            <person name="Detter J.C."/>
            <person name="Han C."/>
            <person name="Tapia R."/>
            <person name="Land M."/>
            <person name="Hauser L."/>
            <person name="Kyrpides N."/>
            <person name="Ivanova N."/>
            <person name="Pagani I."/>
            <person name="Pester M."/>
            <person name="Spring S."/>
            <person name="Ollivier B."/>
            <person name="Rattei T."/>
            <person name="Klenk H.-P."/>
            <person name="Wagner M."/>
            <person name="Loy A."/>
            <person name="Woyke T."/>
        </authorList>
    </citation>
    <scope>NUCLEOTIDE SEQUENCE [LARGE SCALE GENOMIC DNA]</scope>
    <source>
        <strain evidence="14">ATCC 19365 / DSM 765 / NCIMB 8382 / VKM B-1628</strain>
    </source>
</reference>
<dbReference type="CDD" id="cd12913">
    <property type="entry name" value="PDC1_MCP_like"/>
    <property type="match status" value="1"/>
</dbReference>
<feature type="domain" description="Methyl-accepting transducer" evidence="11">
    <location>
        <begin position="406"/>
        <end position="642"/>
    </location>
</feature>
<dbReference type="Gene3D" id="6.10.340.10">
    <property type="match status" value="1"/>
</dbReference>
<dbReference type="GO" id="GO:0006935">
    <property type="term" value="P:chemotaxis"/>
    <property type="evidence" value="ECO:0007669"/>
    <property type="project" value="UniProtKB-KW"/>
</dbReference>
<keyword evidence="6 10" id="KW-0472">Membrane</keyword>
<dbReference type="FunFam" id="1.10.287.950:FF:000001">
    <property type="entry name" value="Methyl-accepting chemotaxis sensory transducer"/>
    <property type="match status" value="1"/>
</dbReference>
<keyword evidence="3" id="KW-0145">Chemotaxis</keyword>
<dbReference type="Pfam" id="PF00015">
    <property type="entry name" value="MCPsignal"/>
    <property type="match status" value="1"/>
</dbReference>
<dbReference type="Pfam" id="PF02743">
    <property type="entry name" value="dCache_1"/>
    <property type="match status" value="1"/>
</dbReference>
<dbReference type="CDD" id="cd06225">
    <property type="entry name" value="HAMP"/>
    <property type="match status" value="1"/>
</dbReference>
<evidence type="ECO:0000256" key="8">
    <source>
        <dbReference type="ARBA" id="ARBA00029447"/>
    </source>
</evidence>
<dbReference type="PANTHER" id="PTHR32089:SF112">
    <property type="entry name" value="LYSOZYME-LIKE PROTEIN-RELATED"/>
    <property type="match status" value="1"/>
</dbReference>
<keyword evidence="2" id="KW-1003">Cell membrane</keyword>
<dbReference type="HOGENOM" id="CLU_000445_107_19_9"/>
<comment type="subcellular location">
    <subcellularLocation>
        <location evidence="1">Cell membrane</location>
        <topology evidence="1">Multi-pass membrane protein</topology>
    </subcellularLocation>
</comment>
<gene>
    <name evidence="13" type="ordered locus">Desor_4001</name>
</gene>
<dbReference type="SMART" id="SM00283">
    <property type="entry name" value="MA"/>
    <property type="match status" value="1"/>
</dbReference>
<keyword evidence="14" id="KW-1185">Reference proteome</keyword>
<keyword evidence="5 10" id="KW-1133">Transmembrane helix</keyword>
<dbReference type="RefSeq" id="WP_014186252.1">
    <property type="nucleotide sequence ID" value="NC_016584.1"/>
</dbReference>
<dbReference type="Gene3D" id="3.30.450.20">
    <property type="entry name" value="PAS domain"/>
    <property type="match status" value="2"/>
</dbReference>
<evidence type="ECO:0000256" key="1">
    <source>
        <dbReference type="ARBA" id="ARBA00004651"/>
    </source>
</evidence>
<dbReference type="PANTHER" id="PTHR32089">
    <property type="entry name" value="METHYL-ACCEPTING CHEMOTAXIS PROTEIN MCPB"/>
    <property type="match status" value="1"/>
</dbReference>
<dbReference type="InterPro" id="IPR033479">
    <property type="entry name" value="dCache_1"/>
</dbReference>
<name>G7WE47_DESOD</name>
<keyword evidence="4 10" id="KW-0812">Transmembrane</keyword>
<dbReference type="KEGG" id="dor:Desor_4001"/>
<evidence type="ECO:0000313" key="14">
    <source>
        <dbReference type="Proteomes" id="UP000006346"/>
    </source>
</evidence>
<dbReference type="eggNOG" id="COG0840">
    <property type="taxonomic scope" value="Bacteria"/>
</dbReference>
<evidence type="ECO:0000256" key="6">
    <source>
        <dbReference type="ARBA" id="ARBA00023136"/>
    </source>
</evidence>
<evidence type="ECO:0000259" key="12">
    <source>
        <dbReference type="PROSITE" id="PS50885"/>
    </source>
</evidence>
<organism evidence="13 14">
    <name type="scientific">Desulfosporosinus orientis (strain ATCC 19365 / DSM 765 / NCIMB 8382 / VKM B-1628 / Singapore I)</name>
    <name type="common">Desulfotomaculum orientis</name>
    <dbReference type="NCBI Taxonomy" id="768706"/>
    <lineage>
        <taxon>Bacteria</taxon>
        <taxon>Bacillati</taxon>
        <taxon>Bacillota</taxon>
        <taxon>Clostridia</taxon>
        <taxon>Eubacteriales</taxon>
        <taxon>Desulfitobacteriaceae</taxon>
        <taxon>Desulfosporosinus</taxon>
    </lineage>
</organism>
<feature type="domain" description="HAMP" evidence="12">
    <location>
        <begin position="333"/>
        <end position="387"/>
    </location>
</feature>
<evidence type="ECO:0000256" key="10">
    <source>
        <dbReference type="SAM" id="Phobius"/>
    </source>
</evidence>
<dbReference type="SMART" id="SM00304">
    <property type="entry name" value="HAMP"/>
    <property type="match status" value="1"/>
</dbReference>
<comment type="similarity">
    <text evidence="8">Belongs to the methyl-accepting chemotaxis (MCP) protein family.</text>
</comment>
<dbReference type="CDD" id="cd12912">
    <property type="entry name" value="PDC2_MCP_like"/>
    <property type="match status" value="1"/>
</dbReference>
<dbReference type="Gene3D" id="1.10.287.950">
    <property type="entry name" value="Methyl-accepting chemotaxis protein"/>
    <property type="match status" value="1"/>
</dbReference>
<dbReference type="GO" id="GO:0007165">
    <property type="term" value="P:signal transduction"/>
    <property type="evidence" value="ECO:0007669"/>
    <property type="project" value="UniProtKB-KW"/>
</dbReference>
<evidence type="ECO:0000256" key="9">
    <source>
        <dbReference type="PROSITE-ProRule" id="PRU00284"/>
    </source>
</evidence>
<protein>
    <submittedName>
        <fullName evidence="13">Methyl-accepting chemotaxis protein</fullName>
    </submittedName>
</protein>
<sequence>MVFRDMKLRNRIMISTGFVVIVSFVIVIFLVGIKAQTMAKTSAYEIADRTAEQYASQVTNELNSSMDATRTLASTFKGMKETNMVQRSSMNAMIVDVLKDNPKFMATWTLWEPNALDGNDSAYVNQPGHDATGRFIPYWNRGNGEITLEALVDYDKPGAGDYYLVPKETKEETLVEPYDYPINGKTVLITSVVVPIINAQGTFLGVAGTDLELSAIQKMIAGIKPLKTGSASLFSNKGVYVADPDSEKIGQDVGDVAVKEAISKGSVYSVTDDNYYRVYAPIKVGNSTTPWSIMISVPMSTVLEQADSIRNFSILVALVAILAIGIVLFIVSSNITKPIVHTSKVLKDISEGEGDLTQRLENQGKNEVGELASYFNRFIENIHSIVKEVSVTAENLGSTSEELSAAAEEATASSEQVANTLGQLADGASEQAIAVGNTSKVIEQLSVNAQQVAENAENVNQSSSKAAQAAEVGALQAENAVQKIQQIQEVSEQTAEVVNQLGQKSTEIGQIVDVIRGIAEQTNLLALNAAIEAARAGEQGRGFAVVAEEVRKLAEQSSSSTAQIATLIGNIQRETERAVGVMEKGKVEVAAGVQAVNQAGESFQTIVGEVNSVVAQIKQVTDAAQHMAAGISEAVHSVEGIGVIAEQSAASTQEVSAASEEQSATMSTVSQSAENLADLGRNLGRLVGEFKL</sequence>
<feature type="transmembrane region" description="Helical" evidence="10">
    <location>
        <begin position="312"/>
        <end position="331"/>
    </location>
</feature>
<feature type="transmembrane region" description="Helical" evidence="10">
    <location>
        <begin position="12"/>
        <end position="33"/>
    </location>
</feature>
<dbReference type="PROSITE" id="PS50111">
    <property type="entry name" value="CHEMOTAXIS_TRANSDUC_2"/>
    <property type="match status" value="1"/>
</dbReference>
<accession>G7WE47</accession>
<dbReference type="InterPro" id="IPR003660">
    <property type="entry name" value="HAMP_dom"/>
</dbReference>
<evidence type="ECO:0000256" key="4">
    <source>
        <dbReference type="ARBA" id="ARBA00022692"/>
    </source>
</evidence>
<evidence type="ECO:0000256" key="7">
    <source>
        <dbReference type="ARBA" id="ARBA00023224"/>
    </source>
</evidence>
<dbReference type="InterPro" id="IPR004089">
    <property type="entry name" value="MCPsignal_dom"/>
</dbReference>
<dbReference type="STRING" id="768706.Desor_4001"/>
<proteinExistence type="inferred from homology"/>
<dbReference type="GO" id="GO:0005886">
    <property type="term" value="C:plasma membrane"/>
    <property type="evidence" value="ECO:0007669"/>
    <property type="project" value="UniProtKB-SubCell"/>
</dbReference>
<evidence type="ECO:0000313" key="13">
    <source>
        <dbReference type="EMBL" id="AET69445.1"/>
    </source>
</evidence>
<dbReference type="AlphaFoldDB" id="G7WE47"/>
<evidence type="ECO:0000256" key="2">
    <source>
        <dbReference type="ARBA" id="ARBA00022475"/>
    </source>
</evidence>
<evidence type="ECO:0000259" key="11">
    <source>
        <dbReference type="PROSITE" id="PS50111"/>
    </source>
</evidence>